<feature type="compositionally biased region" description="Low complexity" evidence="1">
    <location>
        <begin position="59"/>
        <end position="71"/>
    </location>
</feature>
<feature type="region of interest" description="Disordered" evidence="1">
    <location>
        <begin position="677"/>
        <end position="719"/>
    </location>
</feature>
<dbReference type="AlphaFoldDB" id="A0A0A7CLT8"/>
<feature type="region of interest" description="Disordered" evidence="1">
    <location>
        <begin position="203"/>
        <end position="252"/>
    </location>
</feature>
<feature type="region of interest" description="Disordered" evidence="1">
    <location>
        <begin position="18"/>
        <end position="112"/>
    </location>
</feature>
<name>A0A0A7CLT8_9STRA</name>
<dbReference type="EMBL" id="KM037949">
    <property type="protein sequence ID" value="AIG55410.1"/>
    <property type="molecule type" value="Genomic_DNA"/>
</dbReference>
<feature type="compositionally biased region" description="Pro residues" evidence="1">
    <location>
        <begin position="230"/>
        <end position="240"/>
    </location>
</feature>
<feature type="chain" id="PRO_5002026658" evidence="2">
    <location>
        <begin position="19"/>
        <end position="719"/>
    </location>
</feature>
<reference evidence="3" key="1">
    <citation type="journal article" date="2014" name="Genome Biol. Evol.">
        <title>The secreted proteins of Achlya hypogyna and Thraustotheca clavata identify the ancestral oomycete secretome and reveal gene acquisitions by horizontal gene transfer.</title>
        <authorList>
            <person name="Misner I."/>
            <person name="Blouin N."/>
            <person name="Leonard G."/>
            <person name="Richards T.A."/>
            <person name="Lane C.E."/>
        </authorList>
    </citation>
    <scope>NUCLEOTIDE SEQUENCE</scope>
    <source>
        <strain evidence="3">ATCC 34112</strain>
    </source>
</reference>
<evidence type="ECO:0000313" key="3">
    <source>
        <dbReference type="EMBL" id="AIG55410.1"/>
    </source>
</evidence>
<evidence type="ECO:0000256" key="2">
    <source>
        <dbReference type="SAM" id="SignalP"/>
    </source>
</evidence>
<feature type="compositionally biased region" description="Basic and acidic residues" evidence="1">
    <location>
        <begin position="677"/>
        <end position="686"/>
    </location>
</feature>
<sequence>MQVKFLLGVLAGLSSVSAYGGQDEGYSKQTQGYGDNDYGHDGYGNEYHDDDYGKRKGYGNDNNDGYGNRKGYGYEDNDGYGKRQGYGKGNDHYDKDDSGYGRPSKGYGKNSGYGYEKPLEYTPPSYAPYQNHYTVDKSTPYPYTYFTSDHKKHDLVIPKLGDYHCFLTGAPWTTCGRKSLTSYFLDQCLVFYVQMSANVNGICGGKPPKPTPQPTANNDDYYSRDYHTPEPTPKPTPKPKPTSGYGASTDSSDDYDYEANYVDASSPAYLQEKCYQNSFVSITSATVMCLTENYIRINFIEHYAARACGNPIEGPILYLRKLHAFIDEVKSCTGHEALHNFPNLYRTFKTGGRTRYNPNAPYYLDGDHNVATYQYTSGEASGLAAYTVGNSFLCANTEELVDAAEVTLLTAPSGKLVYQYVPSTTHYSIVQDDVTKAWSSPYDSCKTSDAFKKLGIENQVRYCQNDQYTSDRTLRSLYDSVHYVEKKTTSLRRPLTIAEIAIRSAGVHEQPILEGFGIMYYCGFYACVANNNGDASKCYPEFKSEDDWKLPTGTDYSELLKKSREINECIDDGYLSNEDITSCTAVNEYTEALGRRSYLCLAENEIVSFYSSVYLNWAECDNNDADKWVYGRHLADERCWIDRNVEEVALCPSNSDLYKQLLVALGELSDICKDNKTVKSEPEPRSEPNNYGYKEQSGYHRNQYKQPTYGAKKPIYGRH</sequence>
<protein>
    <submittedName>
        <fullName evidence="3">Secreted protein</fullName>
    </submittedName>
</protein>
<organism evidence="3">
    <name type="scientific">Thraustotheca clavata</name>
    <dbReference type="NCBI Taxonomy" id="74557"/>
    <lineage>
        <taxon>Eukaryota</taxon>
        <taxon>Sar</taxon>
        <taxon>Stramenopiles</taxon>
        <taxon>Oomycota</taxon>
        <taxon>Saprolegniomycetes</taxon>
        <taxon>Saprolegniales</taxon>
        <taxon>Achlyaceae</taxon>
        <taxon>Thraustotheca</taxon>
    </lineage>
</organism>
<evidence type="ECO:0000256" key="1">
    <source>
        <dbReference type="SAM" id="MobiDB-lite"/>
    </source>
</evidence>
<keyword evidence="2" id="KW-0732">Signal</keyword>
<proteinExistence type="predicted"/>
<feature type="compositionally biased region" description="Basic and acidic residues" evidence="1">
    <location>
        <begin position="89"/>
        <end position="99"/>
    </location>
</feature>
<feature type="signal peptide" evidence="2">
    <location>
        <begin position="1"/>
        <end position="18"/>
    </location>
</feature>
<accession>A0A0A7CLT8</accession>